<keyword evidence="2" id="KW-0539">Nucleus</keyword>
<proteinExistence type="predicted"/>
<dbReference type="GO" id="GO:0046982">
    <property type="term" value="F:protein heterodimerization activity"/>
    <property type="evidence" value="ECO:0007669"/>
    <property type="project" value="InterPro"/>
</dbReference>
<dbReference type="Proteomes" id="UP000541444">
    <property type="component" value="Unassembled WGS sequence"/>
</dbReference>
<dbReference type="EMBL" id="JACGCM010002106">
    <property type="protein sequence ID" value="KAF6144861.1"/>
    <property type="molecule type" value="Genomic_DNA"/>
</dbReference>
<evidence type="ECO:0000313" key="4">
    <source>
        <dbReference type="EMBL" id="KAF6144861.1"/>
    </source>
</evidence>
<keyword evidence="5" id="KW-1185">Reference proteome</keyword>
<name>A0A7J7LQD1_9MAGN</name>
<dbReference type="Gene3D" id="1.10.20.10">
    <property type="entry name" value="Histone, subunit A"/>
    <property type="match status" value="1"/>
</dbReference>
<dbReference type="InterPro" id="IPR003958">
    <property type="entry name" value="CBFA_NFYB_domain"/>
</dbReference>
<evidence type="ECO:0000259" key="3">
    <source>
        <dbReference type="Pfam" id="PF00808"/>
    </source>
</evidence>
<evidence type="ECO:0000256" key="1">
    <source>
        <dbReference type="ARBA" id="ARBA00004123"/>
    </source>
</evidence>
<protein>
    <recommendedName>
        <fullName evidence="3">Transcription factor CBF/NF-Y/archaeal histone domain-containing protein</fullName>
    </recommendedName>
</protein>
<gene>
    <name evidence="4" type="ORF">GIB67_001872</name>
</gene>
<comment type="caution">
    <text evidence="4">The sequence shown here is derived from an EMBL/GenBank/DDBJ whole genome shotgun (WGS) entry which is preliminary data.</text>
</comment>
<dbReference type="InterPro" id="IPR009072">
    <property type="entry name" value="Histone-fold"/>
</dbReference>
<dbReference type="AlphaFoldDB" id="A0A7J7LQD1"/>
<dbReference type="InterPro" id="IPR050568">
    <property type="entry name" value="Transcr_DNA_Rep_Reg"/>
</dbReference>
<dbReference type="PANTHER" id="PTHR10252:SF124">
    <property type="entry name" value="NUCLEAR TRANSCRIPTION FACTOR Y SUBUNIT C-10"/>
    <property type="match status" value="1"/>
</dbReference>
<dbReference type="GO" id="GO:0006355">
    <property type="term" value="P:regulation of DNA-templated transcription"/>
    <property type="evidence" value="ECO:0007669"/>
    <property type="project" value="TreeGrafter"/>
</dbReference>
<dbReference type="GO" id="GO:0005634">
    <property type="term" value="C:nucleus"/>
    <property type="evidence" value="ECO:0007669"/>
    <property type="project" value="UniProtKB-SubCell"/>
</dbReference>
<dbReference type="OrthoDB" id="1272441at2759"/>
<sequence>MTSLDVPIVFAKACEFFIQELTLRSWVYAVESKRKTLRRDDIANAISHEEILDFLLDVVPQEVTFSNLVKTITVLPMRKN</sequence>
<feature type="domain" description="Transcription factor CBF/NF-Y/archaeal histone" evidence="3">
    <location>
        <begin position="3"/>
        <end position="46"/>
    </location>
</feature>
<dbReference type="SUPFAM" id="SSF47113">
    <property type="entry name" value="Histone-fold"/>
    <property type="match status" value="1"/>
</dbReference>
<dbReference type="PANTHER" id="PTHR10252">
    <property type="entry name" value="HISTONE-LIKE TRANSCRIPTION FACTOR CCAAT-RELATED"/>
    <property type="match status" value="1"/>
</dbReference>
<dbReference type="GO" id="GO:0000976">
    <property type="term" value="F:transcription cis-regulatory region binding"/>
    <property type="evidence" value="ECO:0007669"/>
    <property type="project" value="TreeGrafter"/>
</dbReference>
<dbReference type="Pfam" id="PF00808">
    <property type="entry name" value="CBFD_NFYB_HMF"/>
    <property type="match status" value="1"/>
</dbReference>
<accession>A0A7J7LQD1</accession>
<evidence type="ECO:0000256" key="2">
    <source>
        <dbReference type="ARBA" id="ARBA00023242"/>
    </source>
</evidence>
<comment type="subcellular location">
    <subcellularLocation>
        <location evidence="1">Nucleus</location>
    </subcellularLocation>
</comment>
<evidence type="ECO:0000313" key="5">
    <source>
        <dbReference type="Proteomes" id="UP000541444"/>
    </source>
</evidence>
<reference evidence="4 5" key="1">
    <citation type="journal article" date="2020" name="IScience">
        <title>Genome Sequencing of the Endangered Kingdonia uniflora (Circaeasteraceae, Ranunculales) Reveals Potential Mechanisms of Evolutionary Specialization.</title>
        <authorList>
            <person name="Sun Y."/>
            <person name="Deng T."/>
            <person name="Zhang A."/>
            <person name="Moore M.J."/>
            <person name="Landis J.B."/>
            <person name="Lin N."/>
            <person name="Zhang H."/>
            <person name="Zhang X."/>
            <person name="Huang J."/>
            <person name="Zhang X."/>
            <person name="Sun H."/>
            <person name="Wang H."/>
        </authorList>
    </citation>
    <scope>NUCLEOTIDE SEQUENCE [LARGE SCALE GENOMIC DNA]</scope>
    <source>
        <strain evidence="4">TB1705</strain>
        <tissue evidence="4">Leaf</tissue>
    </source>
</reference>
<organism evidence="4 5">
    <name type="scientific">Kingdonia uniflora</name>
    <dbReference type="NCBI Taxonomy" id="39325"/>
    <lineage>
        <taxon>Eukaryota</taxon>
        <taxon>Viridiplantae</taxon>
        <taxon>Streptophyta</taxon>
        <taxon>Embryophyta</taxon>
        <taxon>Tracheophyta</taxon>
        <taxon>Spermatophyta</taxon>
        <taxon>Magnoliopsida</taxon>
        <taxon>Ranunculales</taxon>
        <taxon>Circaeasteraceae</taxon>
        <taxon>Kingdonia</taxon>
    </lineage>
</organism>